<evidence type="ECO:0000313" key="1">
    <source>
        <dbReference type="EMBL" id="GIJ46224.1"/>
    </source>
</evidence>
<proteinExistence type="predicted"/>
<reference evidence="1" key="1">
    <citation type="submission" date="2021-01" db="EMBL/GenBank/DDBJ databases">
        <title>Whole genome shotgun sequence of Virgisporangium aliadipatigenens NBRC 105644.</title>
        <authorList>
            <person name="Komaki H."/>
            <person name="Tamura T."/>
        </authorList>
    </citation>
    <scope>NUCLEOTIDE SEQUENCE</scope>
    <source>
        <strain evidence="1">NBRC 105644</strain>
    </source>
</reference>
<organism evidence="1 2">
    <name type="scientific">Virgisporangium aliadipatigenens</name>
    <dbReference type="NCBI Taxonomy" id="741659"/>
    <lineage>
        <taxon>Bacteria</taxon>
        <taxon>Bacillati</taxon>
        <taxon>Actinomycetota</taxon>
        <taxon>Actinomycetes</taxon>
        <taxon>Micromonosporales</taxon>
        <taxon>Micromonosporaceae</taxon>
        <taxon>Virgisporangium</taxon>
    </lineage>
</organism>
<evidence type="ECO:0000313" key="2">
    <source>
        <dbReference type="Proteomes" id="UP000619260"/>
    </source>
</evidence>
<accession>A0A8J4DQ50</accession>
<protein>
    <submittedName>
        <fullName evidence="1">Uncharacterized protein</fullName>
    </submittedName>
</protein>
<dbReference type="Proteomes" id="UP000619260">
    <property type="component" value="Unassembled WGS sequence"/>
</dbReference>
<dbReference type="AlphaFoldDB" id="A0A8J4DQ50"/>
<keyword evidence="2" id="KW-1185">Reference proteome</keyword>
<name>A0A8J4DQ50_9ACTN</name>
<sequence length="65" mass="6861">MRNPSTAALAACDDSGITRAVNAAMITSSPVITHLAQIHDHQRRTLAILAIPYDSAAPKKASDHP</sequence>
<comment type="caution">
    <text evidence="1">The sequence shown here is derived from an EMBL/GenBank/DDBJ whole genome shotgun (WGS) entry which is preliminary data.</text>
</comment>
<dbReference type="EMBL" id="BOPF01000009">
    <property type="protein sequence ID" value="GIJ46224.1"/>
    <property type="molecule type" value="Genomic_DNA"/>
</dbReference>
<gene>
    <name evidence="1" type="ORF">Val02_31100</name>
</gene>